<protein>
    <recommendedName>
        <fullName evidence="12">Cytochrome P450</fullName>
    </recommendedName>
</protein>
<dbReference type="PROSITE" id="PS00086">
    <property type="entry name" value="CYTOCHROME_P450"/>
    <property type="match status" value="1"/>
</dbReference>
<dbReference type="EMBL" id="VOIH02000010">
    <property type="protein sequence ID" value="KAF3436194.1"/>
    <property type="molecule type" value="Genomic_DNA"/>
</dbReference>
<dbReference type="Pfam" id="PF00067">
    <property type="entry name" value="p450"/>
    <property type="match status" value="1"/>
</dbReference>
<evidence type="ECO:0000256" key="1">
    <source>
        <dbReference type="ARBA" id="ARBA00001971"/>
    </source>
</evidence>
<dbReference type="CDD" id="cd11064">
    <property type="entry name" value="CYP86A"/>
    <property type="match status" value="1"/>
</dbReference>
<feature type="binding site" description="axial binding residue" evidence="8">
    <location>
        <position position="454"/>
    </location>
    <ligand>
        <name>heme</name>
        <dbReference type="ChEBI" id="CHEBI:30413"/>
    </ligand>
    <ligandPart>
        <name>Fe</name>
        <dbReference type="ChEBI" id="CHEBI:18248"/>
    </ligandPart>
</feature>
<evidence type="ECO:0000256" key="2">
    <source>
        <dbReference type="ARBA" id="ARBA00010617"/>
    </source>
</evidence>
<evidence type="ECO:0000256" key="6">
    <source>
        <dbReference type="ARBA" id="ARBA00023004"/>
    </source>
</evidence>
<dbReference type="GO" id="GO:0006629">
    <property type="term" value="P:lipid metabolic process"/>
    <property type="evidence" value="ECO:0007669"/>
    <property type="project" value="UniProtKB-ARBA"/>
</dbReference>
<evidence type="ECO:0000256" key="8">
    <source>
        <dbReference type="PIRSR" id="PIRSR602401-1"/>
    </source>
</evidence>
<dbReference type="PANTHER" id="PTHR24296">
    <property type="entry name" value="CYTOCHROME P450"/>
    <property type="match status" value="1"/>
</dbReference>
<keyword evidence="4 8" id="KW-0479">Metal-binding</keyword>
<dbReference type="InterPro" id="IPR001128">
    <property type="entry name" value="Cyt_P450"/>
</dbReference>
<dbReference type="AlphaFoldDB" id="A0A8K0GRX6"/>
<gene>
    <name evidence="10" type="ORF">FNV43_RR23286</name>
</gene>
<dbReference type="GO" id="GO:0016705">
    <property type="term" value="F:oxidoreductase activity, acting on paired donors, with incorporation or reduction of molecular oxygen"/>
    <property type="evidence" value="ECO:0007669"/>
    <property type="project" value="InterPro"/>
</dbReference>
<dbReference type="InterPro" id="IPR036396">
    <property type="entry name" value="Cyt_P450_sf"/>
</dbReference>
<comment type="similarity">
    <text evidence="2 9">Belongs to the cytochrome P450 family.</text>
</comment>
<dbReference type="Gene3D" id="1.10.630.10">
    <property type="entry name" value="Cytochrome P450"/>
    <property type="match status" value="1"/>
</dbReference>
<keyword evidence="5 9" id="KW-0560">Oxidoreductase</keyword>
<dbReference type="GO" id="GO:0004497">
    <property type="term" value="F:monooxygenase activity"/>
    <property type="evidence" value="ECO:0007669"/>
    <property type="project" value="UniProtKB-KW"/>
</dbReference>
<organism evidence="10 11">
    <name type="scientific">Rhamnella rubrinervis</name>
    <dbReference type="NCBI Taxonomy" id="2594499"/>
    <lineage>
        <taxon>Eukaryota</taxon>
        <taxon>Viridiplantae</taxon>
        <taxon>Streptophyta</taxon>
        <taxon>Embryophyta</taxon>
        <taxon>Tracheophyta</taxon>
        <taxon>Spermatophyta</taxon>
        <taxon>Magnoliopsida</taxon>
        <taxon>eudicotyledons</taxon>
        <taxon>Gunneridae</taxon>
        <taxon>Pentapetalae</taxon>
        <taxon>rosids</taxon>
        <taxon>fabids</taxon>
        <taxon>Rosales</taxon>
        <taxon>Rhamnaceae</taxon>
        <taxon>rhamnoid group</taxon>
        <taxon>Rhamneae</taxon>
        <taxon>Rhamnella</taxon>
    </lineage>
</organism>
<dbReference type="InterPro" id="IPR002401">
    <property type="entry name" value="Cyt_P450_E_grp-I"/>
</dbReference>
<dbReference type="GO" id="GO:0020037">
    <property type="term" value="F:heme binding"/>
    <property type="evidence" value="ECO:0007669"/>
    <property type="project" value="InterPro"/>
</dbReference>
<dbReference type="Proteomes" id="UP000796880">
    <property type="component" value="Unassembled WGS sequence"/>
</dbReference>
<evidence type="ECO:0000313" key="11">
    <source>
        <dbReference type="Proteomes" id="UP000796880"/>
    </source>
</evidence>
<reference evidence="10" key="1">
    <citation type="submission" date="2020-03" db="EMBL/GenBank/DDBJ databases">
        <title>A high-quality chromosome-level genome assembly of a woody plant with both climbing and erect habits, Rhamnella rubrinervis.</title>
        <authorList>
            <person name="Lu Z."/>
            <person name="Yang Y."/>
            <person name="Zhu X."/>
            <person name="Sun Y."/>
        </authorList>
    </citation>
    <scope>NUCLEOTIDE SEQUENCE</scope>
    <source>
        <strain evidence="10">BYM</strain>
        <tissue evidence="10">Leaf</tissue>
    </source>
</reference>
<keyword evidence="7 9" id="KW-0503">Monooxygenase</keyword>
<proteinExistence type="inferred from homology"/>
<comment type="cofactor">
    <cofactor evidence="1 8">
        <name>heme</name>
        <dbReference type="ChEBI" id="CHEBI:30413"/>
    </cofactor>
</comment>
<dbReference type="GO" id="GO:0005506">
    <property type="term" value="F:iron ion binding"/>
    <property type="evidence" value="ECO:0007669"/>
    <property type="project" value="InterPro"/>
</dbReference>
<evidence type="ECO:0000313" key="10">
    <source>
        <dbReference type="EMBL" id="KAF3436194.1"/>
    </source>
</evidence>
<keyword evidence="3 8" id="KW-0349">Heme</keyword>
<sequence>MILQLLFSFLLFILPLFFLFILAKKHKSISKKPSSSSPSPKAYPLVGHFFAFYPNRHRRNQFAAEVLQNSPSATFVIRGFFGSRQILTGNPAVVQHILKIKFPIYQKCDAFRLPYNDFLGDGIFNAEGDNWKFQRHVSGQEFNTKSLRKFVETVVDTELSARLLPILSTAAANKSLLDFQDILERFAFDNICEIAFGYDPAYLIPSLPQSKFAAAFDDASMISRERSAAWVPMLWKIKKLLGIGSEKHLAAAVSEIRNFAANIIREKKKELSEKSSLESVDLLSRFLSSGHRDEKFVTDIIVSFILGGRDTTSAALTWFFWLVSKNPHVEQEILKEINQNSEKSERSSAFDEVKDMVYTHAALCESMRLYPPGPSDAREAVCDDVLPEGSMVKKGMMVEYHAYAMGRLETLWGKDWEEYRPERWVEMEDETNKWRFVGRDTYTYPVFHAGPRICLGKEMAFLQMKRVVSGVLRRFRVVPAMAEGVEPEYISYITSKMNGGFPVTIEERSETQSTY</sequence>
<comment type="caution">
    <text evidence="10">The sequence shown here is derived from an EMBL/GenBank/DDBJ whole genome shotgun (WGS) entry which is preliminary data.</text>
</comment>
<evidence type="ECO:0000256" key="5">
    <source>
        <dbReference type="ARBA" id="ARBA00023002"/>
    </source>
</evidence>
<keyword evidence="6 8" id="KW-0408">Iron</keyword>
<evidence type="ECO:0000256" key="4">
    <source>
        <dbReference type="ARBA" id="ARBA00022723"/>
    </source>
</evidence>
<dbReference type="InterPro" id="IPR017972">
    <property type="entry name" value="Cyt_P450_CS"/>
</dbReference>
<accession>A0A8K0GRX6</accession>
<evidence type="ECO:0000256" key="3">
    <source>
        <dbReference type="ARBA" id="ARBA00022617"/>
    </source>
</evidence>
<evidence type="ECO:0008006" key="12">
    <source>
        <dbReference type="Google" id="ProtNLM"/>
    </source>
</evidence>
<dbReference type="SUPFAM" id="SSF48264">
    <property type="entry name" value="Cytochrome P450"/>
    <property type="match status" value="1"/>
</dbReference>
<keyword evidence="11" id="KW-1185">Reference proteome</keyword>
<dbReference type="OrthoDB" id="1470350at2759"/>
<evidence type="ECO:0000256" key="7">
    <source>
        <dbReference type="ARBA" id="ARBA00023033"/>
    </source>
</evidence>
<evidence type="ECO:0000256" key="9">
    <source>
        <dbReference type="RuleBase" id="RU000461"/>
    </source>
</evidence>
<name>A0A8K0GRX6_9ROSA</name>
<dbReference type="PRINTS" id="PR00385">
    <property type="entry name" value="P450"/>
</dbReference>
<dbReference type="PRINTS" id="PR00463">
    <property type="entry name" value="EP450I"/>
</dbReference>